<dbReference type="EC" id="2.7.7.48" evidence="8"/>
<keyword evidence="6 8" id="KW-0943">RNA-mediated gene silencing</keyword>
<dbReference type="GO" id="GO:0030422">
    <property type="term" value="P:siRNA processing"/>
    <property type="evidence" value="ECO:0007669"/>
    <property type="project" value="TreeGrafter"/>
</dbReference>
<feature type="domain" description="RDRP core" evidence="9">
    <location>
        <begin position="420"/>
        <end position="1002"/>
    </location>
</feature>
<dbReference type="Pfam" id="PF24572">
    <property type="entry name" value="RBD_RDR6"/>
    <property type="match status" value="1"/>
</dbReference>
<dbReference type="InterPro" id="IPR057298">
    <property type="entry name" value="RDR6-like_RBD"/>
</dbReference>
<dbReference type="InterPro" id="IPR057596">
    <property type="entry name" value="RDRP_core"/>
</dbReference>
<dbReference type="GO" id="GO:0003968">
    <property type="term" value="F:RNA-directed RNA polymerase activity"/>
    <property type="evidence" value="ECO:0007669"/>
    <property type="project" value="UniProtKB-KW"/>
</dbReference>
<dbReference type="PANTHER" id="PTHR23079">
    <property type="entry name" value="RNA-DEPENDENT RNA POLYMERASE"/>
    <property type="match status" value="1"/>
</dbReference>
<protein>
    <recommendedName>
        <fullName evidence="8">RNA-dependent RNA polymerase</fullName>
        <ecNumber evidence="8">2.7.7.48</ecNumber>
    </recommendedName>
</protein>
<evidence type="ECO:0000259" key="13">
    <source>
        <dbReference type="Pfam" id="PF26253"/>
    </source>
</evidence>
<dbReference type="SUPFAM" id="SSF54928">
    <property type="entry name" value="RNA-binding domain, RBD"/>
    <property type="match status" value="1"/>
</dbReference>
<evidence type="ECO:0000259" key="10">
    <source>
        <dbReference type="Pfam" id="PF24572"/>
    </source>
</evidence>
<evidence type="ECO:0000259" key="11">
    <source>
        <dbReference type="Pfam" id="PF24577"/>
    </source>
</evidence>
<comment type="function">
    <text evidence="8">Probably involved in the RNA silencing pathway and required for the generation of small interfering RNAs (siRNAs).</text>
</comment>
<feature type="domain" description="RNA-dependent RNA polymerase 6-like RNA-binding" evidence="10">
    <location>
        <begin position="14"/>
        <end position="113"/>
    </location>
</feature>
<dbReference type="InterPro" id="IPR058752">
    <property type="entry name" value="RDRP_C_head"/>
</dbReference>
<evidence type="ECO:0000256" key="3">
    <source>
        <dbReference type="ARBA" id="ARBA00022679"/>
    </source>
</evidence>
<keyword evidence="3 8" id="KW-0808">Transferase</keyword>
<dbReference type="Proteomes" id="UP001327560">
    <property type="component" value="Chromosome 2"/>
</dbReference>
<dbReference type="InterPro" id="IPR007855">
    <property type="entry name" value="RDRP"/>
</dbReference>
<dbReference type="Pfam" id="PF26252">
    <property type="entry name" value="RdRP_helical"/>
    <property type="match status" value="1"/>
</dbReference>
<dbReference type="InterPro" id="IPR035979">
    <property type="entry name" value="RBD_domain_sf"/>
</dbReference>
<comment type="catalytic activity">
    <reaction evidence="7 8">
        <text>RNA(n) + a ribonucleoside 5'-triphosphate = RNA(n+1) + diphosphate</text>
        <dbReference type="Rhea" id="RHEA:21248"/>
        <dbReference type="Rhea" id="RHEA-COMP:14527"/>
        <dbReference type="Rhea" id="RHEA-COMP:17342"/>
        <dbReference type="ChEBI" id="CHEBI:33019"/>
        <dbReference type="ChEBI" id="CHEBI:61557"/>
        <dbReference type="ChEBI" id="CHEBI:140395"/>
        <dbReference type="EC" id="2.7.7.48"/>
    </reaction>
</comment>
<evidence type="ECO:0000256" key="6">
    <source>
        <dbReference type="ARBA" id="ARBA00023158"/>
    </source>
</evidence>
<evidence type="ECO:0000259" key="12">
    <source>
        <dbReference type="Pfam" id="PF26252"/>
    </source>
</evidence>
<name>A0AAQ3K144_9LILI</name>
<sequence length="1197" mass="135889">MGSLGGAGNEMTIGQVSFGGFDRNVTARELTDFLEFEVGIIWRCRVKSSWTPPETYPVFHHQDGACGVSWREDYDRVVPHAFVQFARPDAAKKAMDAAGRCELVLNGHPLRANAGTESSFRVNRRRTIDPFKFSNVCLEIGNQVRRDEFFVSWKGPDSAVDFVIDPFDGRCKILFSKDTAFSFKGTLDMTMIKCNFKVEFLVRDINEMRVYMDTAPFVMQFQLASAPSLFYRTADDDIYESVPSNLLDDEDPWIRTTDFTPSGAIGRCNTYRILLSPRFGAKLQRSLAYLRERRIPEIRPRHLLVVRDEPDYGVYMSDPFFSIKEKKGINFSIMFLVNALVHKGIVNQHQLSEEFFSLLRCQSDTVNEIALMHILSYKRPIFDAYGRLKLVQDWLLRNPRLLKHSQSSDDTVAVRRLVISPTKACCLPPEVELSNRVLRKYKEVGDRFLRVTFMDEGMQQLNNNVLNFYVAPIVKEITSNSFPQKTTVFRRIQNILMNGFQLCGRKYSFLAFSSNQLRDRSAWFFAEVPGTIKVKTITSWMGKFSANNVAKCAARMGQCFSSTYATVEVPPNEVNSDFEDIERNGYVFSDGIGTITPDLALEIAEKLQLTVEKPSAYQIRYAGCKGVVAVWPGNGDGIRLSLRPSMNKFESNHTMLEVVSWTRFQAGFLNRQIVTLLSSLKVPDNVFSRMQDLMILKLDQMLVDTDVAFDVLTTSCAEQGNTAAMMLSAGFKPQSEPHLRAMLLCIRSAQLGDLLSKTRIFVPKGRWLMGCFDELGVLEQGQCFIQASTPSLENCFVKHGSRFSGTQKNRQVIVGTVAIAKNPCLHPGDIRILKAVDVPALHHLVDCLIFPQKGDRPHANEASGSDLDGDLYFVTWDENLLPPDKKSWVPMDYTPAEVKTNPRQVSPQDIIDFFLKNMVNENLGVICNAHVVHADCSEYGAMDENCLKLAELAATAVDFPKTGKFVIMPQALKPKTYPDFMGKEDHMSYKSEKILGRLYRKIKDATNDDRPSELACTIKELPYDGDLEVTGSSGYLADAWESKIAYDRHINALLAQYRVTSEGEVVTGHVWSLPKYNSRKQGELKERLKNAYSSLHRDFRRRFETMGPDFPHLTDDEKCKLYEQKASAWYQVTYHPQWIKKCSELNEPDGDMVPARLSFAWIAADYLVRIKIRCRGEKLHTKKPIDSLASYLSERMS</sequence>
<evidence type="ECO:0000256" key="5">
    <source>
        <dbReference type="ARBA" id="ARBA00022884"/>
    </source>
</evidence>
<dbReference type="GO" id="GO:0003723">
    <property type="term" value="F:RNA binding"/>
    <property type="evidence" value="ECO:0007669"/>
    <property type="project" value="UniProtKB-KW"/>
</dbReference>
<dbReference type="Pfam" id="PF26253">
    <property type="entry name" value="RdRP_head"/>
    <property type="match status" value="1"/>
</dbReference>
<organism evidence="14 15">
    <name type="scientific">Canna indica</name>
    <name type="common">Indian-shot</name>
    <dbReference type="NCBI Taxonomy" id="4628"/>
    <lineage>
        <taxon>Eukaryota</taxon>
        <taxon>Viridiplantae</taxon>
        <taxon>Streptophyta</taxon>
        <taxon>Embryophyta</taxon>
        <taxon>Tracheophyta</taxon>
        <taxon>Spermatophyta</taxon>
        <taxon>Magnoliopsida</taxon>
        <taxon>Liliopsida</taxon>
        <taxon>Zingiberales</taxon>
        <taxon>Cannaceae</taxon>
        <taxon>Canna</taxon>
    </lineage>
</organism>
<feature type="domain" description="RDRP C-terminal head" evidence="13">
    <location>
        <begin position="1022"/>
        <end position="1190"/>
    </location>
</feature>
<evidence type="ECO:0000256" key="2">
    <source>
        <dbReference type="ARBA" id="ARBA00022484"/>
    </source>
</evidence>
<accession>A0AAQ3K144</accession>
<evidence type="ECO:0000256" key="1">
    <source>
        <dbReference type="ARBA" id="ARBA00005762"/>
    </source>
</evidence>
<keyword evidence="4 8" id="KW-0548">Nucleotidyltransferase</keyword>
<gene>
    <name evidence="14" type="ORF">Cni_G07846</name>
</gene>
<evidence type="ECO:0000313" key="14">
    <source>
        <dbReference type="EMBL" id="WOK99134.1"/>
    </source>
</evidence>
<reference evidence="14 15" key="1">
    <citation type="submission" date="2023-10" db="EMBL/GenBank/DDBJ databases">
        <title>Chromosome-scale genome assembly provides insights into flower coloration mechanisms of Canna indica.</title>
        <authorList>
            <person name="Li C."/>
        </authorList>
    </citation>
    <scope>NUCLEOTIDE SEQUENCE [LARGE SCALE GENOMIC DNA]</scope>
    <source>
        <tissue evidence="14">Flower</tissue>
    </source>
</reference>
<dbReference type="AlphaFoldDB" id="A0AAQ3K144"/>
<feature type="domain" description="RDRP helical" evidence="12">
    <location>
        <begin position="319"/>
        <end position="402"/>
    </location>
</feature>
<evidence type="ECO:0000256" key="7">
    <source>
        <dbReference type="ARBA" id="ARBA00048744"/>
    </source>
</evidence>
<keyword evidence="5 8" id="KW-0694">RNA-binding</keyword>
<keyword evidence="2 8" id="KW-0696">RNA-directed RNA polymerase</keyword>
<dbReference type="InterPro" id="IPR058751">
    <property type="entry name" value="RDRP_helical"/>
</dbReference>
<dbReference type="EMBL" id="CP136891">
    <property type="protein sequence ID" value="WOK99134.1"/>
    <property type="molecule type" value="Genomic_DNA"/>
</dbReference>
<dbReference type="InterPro" id="IPR057297">
    <property type="entry name" value="RDR6-like_2nd"/>
</dbReference>
<comment type="similarity">
    <text evidence="1 8">Belongs to the RdRP family.</text>
</comment>
<dbReference type="Pfam" id="PF24577">
    <property type="entry name" value="RDR6_2nd"/>
    <property type="match status" value="1"/>
</dbReference>
<evidence type="ECO:0000313" key="15">
    <source>
        <dbReference type="Proteomes" id="UP001327560"/>
    </source>
</evidence>
<evidence type="ECO:0000259" key="9">
    <source>
        <dbReference type="Pfam" id="PF05183"/>
    </source>
</evidence>
<feature type="domain" description="RNA-dependent RNA polymerase 6-like second" evidence="11">
    <location>
        <begin position="132"/>
        <end position="295"/>
    </location>
</feature>
<keyword evidence="15" id="KW-1185">Reference proteome</keyword>
<proteinExistence type="inferred from homology"/>
<evidence type="ECO:0000256" key="4">
    <source>
        <dbReference type="ARBA" id="ARBA00022695"/>
    </source>
</evidence>
<evidence type="ECO:0000256" key="8">
    <source>
        <dbReference type="RuleBase" id="RU363098"/>
    </source>
</evidence>
<dbReference type="GO" id="GO:0031380">
    <property type="term" value="C:nuclear RNA-directed RNA polymerase complex"/>
    <property type="evidence" value="ECO:0007669"/>
    <property type="project" value="TreeGrafter"/>
</dbReference>
<dbReference type="PANTHER" id="PTHR23079:SF18">
    <property type="entry name" value="RNA-DEPENDENT RNA POLYMERASE 6"/>
    <property type="match status" value="1"/>
</dbReference>
<dbReference type="Pfam" id="PF05183">
    <property type="entry name" value="RdRP"/>
    <property type="match status" value="1"/>
</dbReference>